<reference evidence="1 2" key="1">
    <citation type="submission" date="2019-08" db="EMBL/GenBank/DDBJ databases">
        <authorList>
            <person name="Alioto T."/>
            <person name="Alioto T."/>
            <person name="Gomez Garrido J."/>
        </authorList>
    </citation>
    <scope>NUCLEOTIDE SEQUENCE [LARGE SCALE GENOMIC DNA]</scope>
</reference>
<dbReference type="InterPro" id="IPR036397">
    <property type="entry name" value="RNaseH_sf"/>
</dbReference>
<dbReference type="PANTHER" id="PTHR46060">
    <property type="entry name" value="MARINER MOS1 TRANSPOSASE-LIKE PROTEIN"/>
    <property type="match status" value="1"/>
</dbReference>
<dbReference type="Proteomes" id="UP000325440">
    <property type="component" value="Unassembled WGS sequence"/>
</dbReference>
<evidence type="ECO:0000313" key="2">
    <source>
        <dbReference type="Proteomes" id="UP000325440"/>
    </source>
</evidence>
<accession>A0A5E4N340</accession>
<dbReference type="AlphaFoldDB" id="A0A5E4N340"/>
<dbReference type="OrthoDB" id="8182702at2759"/>
<evidence type="ECO:0000313" key="1">
    <source>
        <dbReference type="EMBL" id="VVC36962.1"/>
    </source>
</evidence>
<organism evidence="1 2">
    <name type="scientific">Cinara cedri</name>
    <dbReference type="NCBI Taxonomy" id="506608"/>
    <lineage>
        <taxon>Eukaryota</taxon>
        <taxon>Metazoa</taxon>
        <taxon>Ecdysozoa</taxon>
        <taxon>Arthropoda</taxon>
        <taxon>Hexapoda</taxon>
        <taxon>Insecta</taxon>
        <taxon>Pterygota</taxon>
        <taxon>Neoptera</taxon>
        <taxon>Paraneoptera</taxon>
        <taxon>Hemiptera</taxon>
        <taxon>Sternorrhyncha</taxon>
        <taxon>Aphidomorpha</taxon>
        <taxon>Aphidoidea</taxon>
        <taxon>Aphididae</taxon>
        <taxon>Lachninae</taxon>
        <taxon>Cinara</taxon>
    </lineage>
</organism>
<sequence length="106" mass="12232">MKQVFQNQVKFRPEIRKMGPGMLQNGVSILHDNARPHIGAPVVALLEKYGWERLKHPSYSPDLSPPDFDLFPKLKEPLRGIRFLNLDIFNEGVSRRIREINKDGVL</sequence>
<protein>
    <submittedName>
        <fullName evidence="1">Uncharacterized protein</fullName>
    </submittedName>
</protein>
<keyword evidence="2" id="KW-1185">Reference proteome</keyword>
<dbReference type="Gene3D" id="3.30.420.10">
    <property type="entry name" value="Ribonuclease H-like superfamily/Ribonuclease H"/>
    <property type="match status" value="1"/>
</dbReference>
<dbReference type="GO" id="GO:0003676">
    <property type="term" value="F:nucleic acid binding"/>
    <property type="evidence" value="ECO:0007669"/>
    <property type="project" value="InterPro"/>
</dbReference>
<name>A0A5E4N340_9HEMI</name>
<dbReference type="PANTHER" id="PTHR46060:SF1">
    <property type="entry name" value="MARINER MOS1 TRANSPOSASE-LIKE PROTEIN"/>
    <property type="match status" value="1"/>
</dbReference>
<proteinExistence type="predicted"/>
<gene>
    <name evidence="1" type="ORF">CINCED_3A005772</name>
</gene>
<dbReference type="InterPro" id="IPR052709">
    <property type="entry name" value="Transposase-MT_Hybrid"/>
</dbReference>
<dbReference type="EMBL" id="CABPRJ010001440">
    <property type="protein sequence ID" value="VVC36962.1"/>
    <property type="molecule type" value="Genomic_DNA"/>
</dbReference>